<name>A6KV00_AEDAE</name>
<reference evidence="3" key="2">
    <citation type="journal article" date="2007" name="Science">
        <title>Genome sequence of Aedes aegypti, a major arbovirus vector.</title>
        <authorList>
            <person name="Nene V."/>
            <person name="Wortman J.R."/>
            <person name="Lawson D."/>
            <person name="Haas B."/>
            <person name="Kodira C."/>
            <person name="Tu Z.J."/>
            <person name="Loftus B."/>
            <person name="Xi Z."/>
            <person name="Megy K."/>
            <person name="Grabherr M."/>
            <person name="Ren Q."/>
            <person name="Zdobnov E.M."/>
            <person name="Lobo N.F."/>
            <person name="Campbell K.S."/>
            <person name="Brown S.E."/>
            <person name="Bonaldo M.F."/>
            <person name="Zhu J."/>
            <person name="Sinkins S.P."/>
            <person name="Hogenkamp D.G."/>
            <person name="Amedeo P."/>
            <person name="Arensburger P."/>
            <person name="Atkinson P.W."/>
            <person name="Bidwell S."/>
            <person name="Biedler J."/>
            <person name="Birney E."/>
            <person name="Bruggner R.V."/>
            <person name="Costas J."/>
            <person name="Coy M.R."/>
            <person name="Crabtree J."/>
            <person name="Crawford M."/>
            <person name="Debruyn B."/>
            <person name="Decaprio D."/>
            <person name="Eiglmeier K."/>
            <person name="Eisenstadt E."/>
            <person name="El-Dorry H."/>
            <person name="Gelbart W.M."/>
            <person name="Gomes S.L."/>
            <person name="Hammond M."/>
            <person name="Hannick L.I."/>
            <person name="Hogan J.R."/>
            <person name="Holmes M.H."/>
            <person name="Jaffe D."/>
            <person name="Johnston J.S."/>
            <person name="Kennedy R.C."/>
            <person name="Koo H."/>
            <person name="Kravitz S."/>
            <person name="Kriventseva E.V."/>
            <person name="Kulp D."/>
            <person name="Labutti K."/>
            <person name="Lee E."/>
            <person name="Li S."/>
            <person name="Lovin D.D."/>
            <person name="Mao C."/>
            <person name="Mauceli E."/>
            <person name="Menck C.F."/>
            <person name="Miller J.R."/>
            <person name="Montgomery P."/>
            <person name="Mori A."/>
            <person name="Nascimento A.L."/>
            <person name="Naveira H.F."/>
            <person name="Nusbaum C."/>
            <person name="O'leary S."/>
            <person name="Orvis J."/>
            <person name="Pertea M."/>
            <person name="Quesneville H."/>
            <person name="Reidenbach K.R."/>
            <person name="Rogers Y.H."/>
            <person name="Roth C.W."/>
            <person name="Schneider J.R."/>
            <person name="Schatz M."/>
            <person name="Shumway M."/>
            <person name="Stanke M."/>
            <person name="Stinson E.O."/>
            <person name="Tubio J.M."/>
            <person name="Vanzee J.P."/>
            <person name="Verjovski-Almeida S."/>
            <person name="Werner D."/>
            <person name="White O."/>
            <person name="Wyder S."/>
            <person name="Zeng Q."/>
            <person name="Zhao Q."/>
            <person name="Zhao Y."/>
            <person name="Hill C.A."/>
            <person name="Raikhel A.S."/>
            <person name="Soares M.B."/>
            <person name="Knudson D.L."/>
            <person name="Lee N.H."/>
            <person name="Galagan J."/>
            <person name="Salzberg S.L."/>
            <person name="Paulsen I.T."/>
            <person name="Dimopoulos G."/>
            <person name="Collins F.H."/>
            <person name="Birren B."/>
            <person name="Fraser-Liggett C.M."/>
            <person name="Severson D.W."/>
        </authorList>
    </citation>
    <scope>NUCLEOTIDE SEQUENCE [LARGE SCALE GENOMIC DNA]</scope>
    <source>
        <strain evidence="3">Liverpool</strain>
    </source>
</reference>
<evidence type="ECO:0000313" key="1">
    <source>
        <dbReference type="EMBL" id="EAT48114.1"/>
    </source>
</evidence>
<dbReference type="Proteomes" id="UP000682892">
    <property type="component" value="Unassembled WGS sequence"/>
</dbReference>
<proteinExistence type="predicted"/>
<evidence type="ECO:0000313" key="2">
    <source>
        <dbReference type="EMBL" id="EAT48115.1"/>
    </source>
</evidence>
<evidence type="ECO:0000313" key="3">
    <source>
        <dbReference type="EMBL" id="EAT48116.1"/>
    </source>
</evidence>
<reference evidence="3" key="3">
    <citation type="submission" date="2012-09" db="EMBL/GenBank/DDBJ databases">
        <authorList>
            <consortium name="VectorBase"/>
        </authorList>
    </citation>
    <scope>NUCLEOTIDE SEQUENCE</scope>
    <source>
        <strain evidence="3">Liverpool</strain>
    </source>
</reference>
<protein>
    <submittedName>
        <fullName evidence="2">AAEL000841-PA</fullName>
    </submittedName>
    <submittedName>
        <fullName evidence="1">AAEL000841-PB</fullName>
    </submittedName>
    <submittedName>
        <fullName evidence="3">AAEL000841-PC</fullName>
    </submittedName>
</protein>
<accession>A6KV00</accession>
<dbReference type="EMBL" id="CH477202">
    <property type="protein sequence ID" value="EAT48116.1"/>
    <property type="molecule type" value="Genomic_DNA"/>
</dbReference>
<reference evidence="3" key="1">
    <citation type="submission" date="2005-10" db="EMBL/GenBank/DDBJ databases">
        <authorList>
            <person name="Loftus B.J."/>
            <person name="Nene V.M."/>
            <person name="Hannick L.I."/>
            <person name="Bidwell S."/>
            <person name="Haas B."/>
            <person name="Amedeo P."/>
            <person name="Orvis J."/>
            <person name="Wortman J.R."/>
            <person name="White O.R."/>
            <person name="Salzberg S."/>
            <person name="Shumway M."/>
            <person name="Koo H."/>
            <person name="Zhao Y."/>
            <person name="Holmes M."/>
            <person name="Miller J."/>
            <person name="Schatz M."/>
            <person name="Pop M."/>
            <person name="Pai G."/>
            <person name="Utterback T."/>
            <person name="Rogers Y.-H."/>
            <person name="Kravitz S."/>
            <person name="Fraser C.M."/>
        </authorList>
    </citation>
    <scope>NUCLEOTIDE SEQUENCE</scope>
    <source>
        <strain evidence="3">Liverpool</strain>
    </source>
</reference>
<accession>Q17N29</accession>
<dbReference type="EMBL" id="CH477202">
    <property type="protein sequence ID" value="EAT48114.1"/>
    <property type="molecule type" value="Genomic_DNA"/>
</dbReference>
<dbReference type="EMBL" id="CH477202">
    <property type="protein sequence ID" value="EAT48115.1"/>
    <property type="molecule type" value="Genomic_DNA"/>
</dbReference>
<dbReference type="AlphaFoldDB" id="A6KV00"/>
<dbReference type="PaxDb" id="7159-AAEL000841-PA"/>
<sequence>MKRFSGGRNTKYKVQKNELKSVWCRRRSQKLKPSCGVRMTRRSAVNARKDNGIFCESVRKLRDEANEKKRSQHQ</sequence>
<dbReference type="HOGENOM" id="CLU_2689794_0_0_1"/>
<organism evidence="3 4">
    <name type="scientific">Aedes aegypti</name>
    <name type="common">Yellowfever mosquito</name>
    <name type="synonym">Culex aegypti</name>
    <dbReference type="NCBI Taxonomy" id="7159"/>
    <lineage>
        <taxon>Eukaryota</taxon>
        <taxon>Metazoa</taxon>
        <taxon>Ecdysozoa</taxon>
        <taxon>Arthropoda</taxon>
        <taxon>Hexapoda</taxon>
        <taxon>Insecta</taxon>
        <taxon>Pterygota</taxon>
        <taxon>Neoptera</taxon>
        <taxon>Endopterygota</taxon>
        <taxon>Diptera</taxon>
        <taxon>Nematocera</taxon>
        <taxon>Culicoidea</taxon>
        <taxon>Culicidae</taxon>
        <taxon>Culicinae</taxon>
        <taxon>Aedini</taxon>
        <taxon>Aedes</taxon>
        <taxon>Stegomyia</taxon>
    </lineage>
</organism>
<gene>
    <name evidence="3" type="ORF">AaeL_AAEL000841</name>
</gene>
<evidence type="ECO:0000313" key="4">
    <source>
        <dbReference type="Proteomes" id="UP000682892"/>
    </source>
</evidence>